<keyword evidence="4" id="KW-1185">Reference proteome</keyword>
<feature type="coiled-coil region" evidence="1">
    <location>
        <begin position="407"/>
        <end position="441"/>
    </location>
</feature>
<proteinExistence type="predicted"/>
<feature type="region of interest" description="Disordered" evidence="2">
    <location>
        <begin position="690"/>
        <end position="838"/>
    </location>
</feature>
<dbReference type="Proteomes" id="UP000054279">
    <property type="component" value="Unassembled WGS sequence"/>
</dbReference>
<evidence type="ECO:0000256" key="2">
    <source>
        <dbReference type="SAM" id="MobiDB-lite"/>
    </source>
</evidence>
<protein>
    <submittedName>
        <fullName evidence="3">Uncharacterized protein</fullName>
    </submittedName>
</protein>
<dbReference type="HOGENOM" id="CLU_276486_0_0_1"/>
<organism evidence="3 4">
    <name type="scientific">Sphaerobolus stellatus (strain SS14)</name>
    <dbReference type="NCBI Taxonomy" id="990650"/>
    <lineage>
        <taxon>Eukaryota</taxon>
        <taxon>Fungi</taxon>
        <taxon>Dikarya</taxon>
        <taxon>Basidiomycota</taxon>
        <taxon>Agaricomycotina</taxon>
        <taxon>Agaricomycetes</taxon>
        <taxon>Phallomycetidae</taxon>
        <taxon>Geastrales</taxon>
        <taxon>Sphaerobolaceae</taxon>
        <taxon>Sphaerobolus</taxon>
    </lineage>
</organism>
<name>A0A0C9TMB5_SPHS4</name>
<accession>A0A0C9TMB5</accession>
<dbReference type="OrthoDB" id="3332520at2759"/>
<feature type="compositionally biased region" description="Basic residues" evidence="2">
    <location>
        <begin position="797"/>
        <end position="806"/>
    </location>
</feature>
<feature type="region of interest" description="Disordered" evidence="2">
    <location>
        <begin position="283"/>
        <end position="306"/>
    </location>
</feature>
<feature type="compositionally biased region" description="Low complexity" evidence="2">
    <location>
        <begin position="902"/>
        <end position="919"/>
    </location>
</feature>
<keyword evidence="1" id="KW-0175">Coiled coil</keyword>
<evidence type="ECO:0000313" key="4">
    <source>
        <dbReference type="Proteomes" id="UP000054279"/>
    </source>
</evidence>
<dbReference type="EMBL" id="KN837859">
    <property type="protein sequence ID" value="KIJ22969.1"/>
    <property type="molecule type" value="Genomic_DNA"/>
</dbReference>
<feature type="compositionally biased region" description="Basic residues" evidence="2">
    <location>
        <begin position="731"/>
        <end position="740"/>
    </location>
</feature>
<evidence type="ECO:0000256" key="1">
    <source>
        <dbReference type="SAM" id="Coils"/>
    </source>
</evidence>
<evidence type="ECO:0000313" key="3">
    <source>
        <dbReference type="EMBL" id="KIJ22969.1"/>
    </source>
</evidence>
<reference evidence="3 4" key="1">
    <citation type="submission" date="2014-06" db="EMBL/GenBank/DDBJ databases">
        <title>Evolutionary Origins and Diversification of the Mycorrhizal Mutualists.</title>
        <authorList>
            <consortium name="DOE Joint Genome Institute"/>
            <consortium name="Mycorrhizal Genomics Consortium"/>
            <person name="Kohler A."/>
            <person name="Kuo A."/>
            <person name="Nagy L.G."/>
            <person name="Floudas D."/>
            <person name="Copeland A."/>
            <person name="Barry K.W."/>
            <person name="Cichocki N."/>
            <person name="Veneault-Fourrey C."/>
            <person name="LaButti K."/>
            <person name="Lindquist E.A."/>
            <person name="Lipzen A."/>
            <person name="Lundell T."/>
            <person name="Morin E."/>
            <person name="Murat C."/>
            <person name="Riley R."/>
            <person name="Ohm R."/>
            <person name="Sun H."/>
            <person name="Tunlid A."/>
            <person name="Henrissat B."/>
            <person name="Grigoriev I.V."/>
            <person name="Hibbett D.S."/>
            <person name="Martin F."/>
        </authorList>
    </citation>
    <scope>NUCLEOTIDE SEQUENCE [LARGE SCALE GENOMIC DNA]</scope>
    <source>
        <strain evidence="3 4">SS14</strain>
    </source>
</reference>
<gene>
    <name evidence="3" type="ORF">M422DRAFT_276542</name>
</gene>
<feature type="compositionally biased region" description="Basic and acidic residues" evidence="2">
    <location>
        <begin position="807"/>
        <end position="816"/>
    </location>
</feature>
<dbReference type="AlphaFoldDB" id="A0A0C9TMB5"/>
<sequence length="1154" mass="126629">MLGCNHMEQGSWTEEFDWSRQEIQGRSSEQPYLVILLLRTPAQPMCLTRRLAAVQARAAATEVPSVNECDPADAHQQVTSQPVQVGHLTKGEILALINSEQEKDLQERRAIARQTKIRQPKHVDEKFSNEVIEACRLHLATLDCKMEPGGSTSVATSDAGSIIVAPTVGGAVTSPITSPSPPTNSTSTAELTTETSNIANILATRSDSPLFLPSLFEDAVPTMSPNISHIANEAHDPTYHATPGAIQTNLDAGPHSGKATISPSCPEGFGRDSIAAADPASQEGFTATHDGDAAIPVKPRGGPRTGGLTKEQLIILRDKNGELEQWVSERALEWSVSTHTIVTNMGLDNRERRAMNFWNIFQSVWWNHAIMEHEAKYADAENTPKMDVESVSEACKQAYEALKPDRDDITEEEVEELQKQRQQIKDQYDQLQEEQEQQYCEGNTAKLMRQARKEFTMRSQWFALRGVLIGGFADSIDYLDPISHTLNFMFAGNDAARRFFDDEDMNMAQIIYDFETFCREGEISYRKERKKDKDARAALRFAMEQKSGDKRKSAISEMLRKIWESGTGRKSPRLRWDEWAEDFVKHHQCLLGLPAEVTWPSGPAPYGSIDRGKAGKALAEALVTDEGQEIRVEEWTEDEVKLGNGAPRQQLKKDLQWLNIPIIVDQEGNALLMTGQIEEQANTRAKFVKGAGGKAGKKAKDEVDEESSGKESVGDESTVTDDGAGTEKVVRLKKKRKGKTAKATASTTKRKLEKGAKEPNAKRMRKMPRSKSVCEDTDNEAHPPGDTTTSSANPTKPRPKPKPVVKRCKDDEHDVNDNDASDDAADSLGFNPAGGGATDVVKEGRVVFDDHMEVAVEAGPFSTGLEAQWVSGAPQGDNYYAVPEGSGASAVRGASPNVAVSYPRAMSRPPSRALSRPPSHALSRPPSRIEAHAVSHPLSHDNGVPVVLNPAPGMVRPRGRSLSVEPQGLLVNVRGNYGALRAPATGRMYPAAPPPPRQHAYQKTVAAPIAAQPIQPQVHVQPQTTQPVYHPTMQVQPGYPQSVPPQAMYQYTDGDVLGGTARRTAAYGMLQPQQPVPVTSLEQGHNVAGEGYYQGEWYRTAGGQTYASDHPSYGHVHRRAYVRVQGEIDNVWQGAPPGRMPPVREEETYAYGYS</sequence>
<feature type="region of interest" description="Disordered" evidence="2">
    <location>
        <begin position="902"/>
        <end position="926"/>
    </location>
</feature>